<evidence type="ECO:0000256" key="1">
    <source>
        <dbReference type="SAM" id="SignalP"/>
    </source>
</evidence>
<keyword evidence="1" id="KW-0732">Signal</keyword>
<name>A0A164MDL6_9CRUS</name>
<comment type="caution">
    <text evidence="2">The sequence shown here is derived from an EMBL/GenBank/DDBJ whole genome shotgun (WGS) entry which is preliminary data.</text>
</comment>
<accession>A0A164MDL6</accession>
<proteinExistence type="predicted"/>
<organism evidence="2 3">
    <name type="scientific">Daphnia magna</name>
    <dbReference type="NCBI Taxonomy" id="35525"/>
    <lineage>
        <taxon>Eukaryota</taxon>
        <taxon>Metazoa</taxon>
        <taxon>Ecdysozoa</taxon>
        <taxon>Arthropoda</taxon>
        <taxon>Crustacea</taxon>
        <taxon>Branchiopoda</taxon>
        <taxon>Diplostraca</taxon>
        <taxon>Cladocera</taxon>
        <taxon>Anomopoda</taxon>
        <taxon>Daphniidae</taxon>
        <taxon>Daphnia</taxon>
    </lineage>
</organism>
<evidence type="ECO:0000313" key="3">
    <source>
        <dbReference type="Proteomes" id="UP000076858"/>
    </source>
</evidence>
<dbReference type="EMBL" id="LRGB01003024">
    <property type="protein sequence ID" value="KZS04963.1"/>
    <property type="molecule type" value="Genomic_DNA"/>
</dbReference>
<evidence type="ECO:0000313" key="2">
    <source>
        <dbReference type="EMBL" id="KZS04963.1"/>
    </source>
</evidence>
<sequence>MNAKMMMMLVLATVLIGSSYGAPQFFGRPSGFRRPGFGGGGYGGGGYGGGGFGRPGYGGFGGANSAGFGNGYVQNNQAVGTGTGIANAGPGGFGIGLGVGAAVASPIGNFAIGDGQSKCFCWKVS</sequence>
<reference evidence="2 3" key="1">
    <citation type="submission" date="2016-03" db="EMBL/GenBank/DDBJ databases">
        <title>EvidentialGene: Evidence-directed Construction of Genes on Genomes.</title>
        <authorList>
            <person name="Gilbert D.G."/>
            <person name="Choi J.-H."/>
            <person name="Mockaitis K."/>
            <person name="Colbourne J."/>
            <person name="Pfrender M."/>
        </authorList>
    </citation>
    <scope>NUCLEOTIDE SEQUENCE [LARGE SCALE GENOMIC DNA]</scope>
    <source>
        <strain evidence="2 3">Xinb3</strain>
        <tissue evidence="2">Complete organism</tissue>
    </source>
</reference>
<gene>
    <name evidence="2" type="ORF">APZ42_031871</name>
</gene>
<dbReference type="AlphaFoldDB" id="A0A164MDL6"/>
<feature type="signal peptide" evidence="1">
    <location>
        <begin position="1"/>
        <end position="21"/>
    </location>
</feature>
<feature type="chain" id="PRO_5007851706" evidence="1">
    <location>
        <begin position="22"/>
        <end position="125"/>
    </location>
</feature>
<dbReference type="Proteomes" id="UP000076858">
    <property type="component" value="Unassembled WGS sequence"/>
</dbReference>
<keyword evidence="3" id="KW-1185">Reference proteome</keyword>
<protein>
    <submittedName>
        <fullName evidence="2">Uncharacterized protein</fullName>
    </submittedName>
</protein>